<protein>
    <submittedName>
        <fullName evidence="1">Uncharacterized protein</fullName>
    </submittedName>
</protein>
<dbReference type="AlphaFoldDB" id="A0AAU8RS49"/>
<dbReference type="Proteomes" id="UP000033260">
    <property type="component" value="Chromosome"/>
</dbReference>
<sequence>MKRFVALFPKLKKNIFCFFGRIKQARRDRDTLHYMINLDRELFCANRADHAALSPTTDVDEPVSLQFCNDFNYMDHL</sequence>
<gene>
    <name evidence="1" type="ORF">N805_03790</name>
</gene>
<proteinExistence type="predicted"/>
<dbReference type="EMBL" id="CP010979">
    <property type="protein sequence ID" value="AJQ46388.1"/>
    <property type="molecule type" value="Genomic_DNA"/>
</dbReference>
<reference evidence="1 2" key="1">
    <citation type="submission" date="2015-02" db="EMBL/GenBank/DDBJ databases">
        <title>Complete Genome Sequencing of Pseudomonas putida S13.1.2.</title>
        <authorList>
            <person name="Chong T.M."/>
            <person name="Chan K.G."/>
            <person name="Dessaux Y."/>
        </authorList>
    </citation>
    <scope>NUCLEOTIDE SEQUENCE [LARGE SCALE GENOMIC DNA]</scope>
    <source>
        <strain evidence="1 2">S13.1.2</strain>
    </source>
</reference>
<name>A0AAU8RS49_PSEPU</name>
<accession>A0AAU8RS49</accession>
<evidence type="ECO:0000313" key="2">
    <source>
        <dbReference type="Proteomes" id="UP000033260"/>
    </source>
</evidence>
<organism evidence="1 2">
    <name type="scientific">Pseudomonas putida S13.1.2</name>
    <dbReference type="NCBI Taxonomy" id="1384061"/>
    <lineage>
        <taxon>Bacteria</taxon>
        <taxon>Pseudomonadati</taxon>
        <taxon>Pseudomonadota</taxon>
        <taxon>Gammaproteobacteria</taxon>
        <taxon>Pseudomonadales</taxon>
        <taxon>Pseudomonadaceae</taxon>
        <taxon>Pseudomonas</taxon>
    </lineage>
</organism>
<evidence type="ECO:0000313" key="1">
    <source>
        <dbReference type="EMBL" id="AJQ46388.1"/>
    </source>
</evidence>